<reference evidence="2 3" key="1">
    <citation type="submission" date="2020-08" db="EMBL/GenBank/DDBJ databases">
        <title>A Genomic Blueprint of the Chicken Gut Microbiome.</title>
        <authorList>
            <person name="Gilroy R."/>
            <person name="Ravi A."/>
            <person name="Getino M."/>
            <person name="Pursley I."/>
            <person name="Horton D.L."/>
            <person name="Alikhan N.-F."/>
            <person name="Baker D."/>
            <person name="Gharbi K."/>
            <person name="Hall N."/>
            <person name="Watson M."/>
            <person name="Adriaenssens E.M."/>
            <person name="Foster-Nyarko E."/>
            <person name="Jarju S."/>
            <person name="Secka A."/>
            <person name="Antonio M."/>
            <person name="Oren A."/>
            <person name="Chaudhuri R."/>
            <person name="La Ragione R.M."/>
            <person name="Hildebrand F."/>
            <person name="Pallen M.J."/>
        </authorList>
    </citation>
    <scope>NUCLEOTIDE SEQUENCE [LARGE SCALE GENOMIC DNA]</scope>
    <source>
        <strain evidence="2 3">Sa2CUA1</strain>
    </source>
</reference>
<evidence type="ECO:0000313" key="3">
    <source>
        <dbReference type="Proteomes" id="UP000609874"/>
    </source>
</evidence>
<proteinExistence type="predicted"/>
<dbReference type="Pfam" id="PF11255">
    <property type="entry name" value="DUF3054"/>
    <property type="match status" value="1"/>
</dbReference>
<dbReference type="InterPro" id="IPR021414">
    <property type="entry name" value="DUF3054"/>
</dbReference>
<dbReference type="RefSeq" id="WP_191806538.1">
    <property type="nucleotide sequence ID" value="NZ_JACSQD010000001.1"/>
</dbReference>
<comment type="caution">
    <text evidence="2">The sequence shown here is derived from an EMBL/GenBank/DDBJ whole genome shotgun (WGS) entry which is preliminary data.</text>
</comment>
<protein>
    <submittedName>
        <fullName evidence="2">DUF3054 domain-containing protein</fullName>
    </submittedName>
</protein>
<name>A0ABR8UNP9_9MICC</name>
<keyword evidence="3" id="KW-1185">Reference proteome</keyword>
<feature type="transmembrane region" description="Helical" evidence="1">
    <location>
        <begin position="38"/>
        <end position="58"/>
    </location>
</feature>
<feature type="transmembrane region" description="Helical" evidence="1">
    <location>
        <begin position="7"/>
        <end position="26"/>
    </location>
</feature>
<organism evidence="2 3">
    <name type="scientific">Arthrobacter gallicola</name>
    <dbReference type="NCBI Taxonomy" id="2762225"/>
    <lineage>
        <taxon>Bacteria</taxon>
        <taxon>Bacillati</taxon>
        <taxon>Actinomycetota</taxon>
        <taxon>Actinomycetes</taxon>
        <taxon>Micrococcales</taxon>
        <taxon>Micrococcaceae</taxon>
        <taxon>Arthrobacter</taxon>
    </lineage>
</organism>
<evidence type="ECO:0000313" key="2">
    <source>
        <dbReference type="EMBL" id="MBD7994168.1"/>
    </source>
</evidence>
<feature type="transmembrane region" description="Helical" evidence="1">
    <location>
        <begin position="65"/>
        <end position="87"/>
    </location>
</feature>
<keyword evidence="1" id="KW-0812">Transmembrane</keyword>
<gene>
    <name evidence="2" type="ORF">H9639_02515</name>
</gene>
<keyword evidence="1" id="KW-1133">Transmembrane helix</keyword>
<accession>A0ABR8UNP9</accession>
<evidence type="ECO:0000256" key="1">
    <source>
        <dbReference type="SAM" id="Phobius"/>
    </source>
</evidence>
<sequence>MTSRLSRFWPAFLATDVVLIITFAALGRDTHAHGLDPAGVLLTASPFIAACLGGWLVLRVRRRPAALWPTGVSLWLITAGAGLVIRVLAGGGIALSFALVTFGVLAAFLLLPRAVCSALAGGRARRDSTRLGNRA</sequence>
<keyword evidence="1" id="KW-0472">Membrane</keyword>
<dbReference type="Proteomes" id="UP000609874">
    <property type="component" value="Unassembled WGS sequence"/>
</dbReference>
<feature type="transmembrane region" description="Helical" evidence="1">
    <location>
        <begin position="93"/>
        <end position="116"/>
    </location>
</feature>
<dbReference type="EMBL" id="JACSQD010000001">
    <property type="protein sequence ID" value="MBD7994168.1"/>
    <property type="molecule type" value="Genomic_DNA"/>
</dbReference>